<dbReference type="OrthoDB" id="5422561at2"/>
<reference evidence="2 3" key="1">
    <citation type="submission" date="2018-11" db="EMBL/GenBank/DDBJ databases">
        <authorList>
            <person name="Li F."/>
        </authorList>
    </citation>
    <scope>NUCLEOTIDE SEQUENCE [LARGE SCALE GENOMIC DNA]</scope>
    <source>
        <strain evidence="2 3">KIS18-7</strain>
    </source>
</reference>
<feature type="region of interest" description="Disordered" evidence="1">
    <location>
        <begin position="102"/>
        <end position="137"/>
    </location>
</feature>
<dbReference type="EMBL" id="RJSG01000002">
    <property type="protein sequence ID" value="RNL80306.1"/>
    <property type="molecule type" value="Genomic_DNA"/>
</dbReference>
<protein>
    <recommendedName>
        <fullName evidence="4">ParD-like family protein</fullName>
    </recommendedName>
</protein>
<gene>
    <name evidence="2" type="ORF">EFL95_05240</name>
</gene>
<dbReference type="AlphaFoldDB" id="A0A3N0DXS8"/>
<evidence type="ECO:0000256" key="1">
    <source>
        <dbReference type="SAM" id="MobiDB-lite"/>
    </source>
</evidence>
<dbReference type="Proteomes" id="UP000277094">
    <property type="component" value="Unassembled WGS sequence"/>
</dbReference>
<feature type="compositionally biased region" description="Basic residues" evidence="1">
    <location>
        <begin position="123"/>
        <end position="137"/>
    </location>
</feature>
<evidence type="ECO:0008006" key="4">
    <source>
        <dbReference type="Google" id="ProtNLM"/>
    </source>
</evidence>
<organism evidence="2 3">
    <name type="scientific">Nocardioides marmorisolisilvae</name>
    <dbReference type="NCBI Taxonomy" id="1542737"/>
    <lineage>
        <taxon>Bacteria</taxon>
        <taxon>Bacillati</taxon>
        <taxon>Actinomycetota</taxon>
        <taxon>Actinomycetes</taxon>
        <taxon>Propionibacteriales</taxon>
        <taxon>Nocardioidaceae</taxon>
        <taxon>Nocardioides</taxon>
    </lineage>
</organism>
<evidence type="ECO:0000313" key="2">
    <source>
        <dbReference type="EMBL" id="RNL80306.1"/>
    </source>
</evidence>
<accession>A0A3N0DXS8</accession>
<dbReference type="RefSeq" id="WP_123234806.1">
    <property type="nucleotide sequence ID" value="NZ_RJSG01000002.1"/>
</dbReference>
<name>A0A3N0DXS8_9ACTN</name>
<sequence>MATTATTPTRFDSDLFAAAKAAGGRAHRSAAQQLAHWARLGQELEASAGVSQRDIDRVLAGQIQYDEVGTHTQAAVRTAWREQLEDDLAALDLRARFEAEGRTRWSEADATGEVTVEMPAPKKPAKKVASRSPKRAR</sequence>
<dbReference type="Pfam" id="PF11903">
    <property type="entry name" value="ParD_like"/>
    <property type="match status" value="1"/>
</dbReference>
<comment type="caution">
    <text evidence="2">The sequence shown here is derived from an EMBL/GenBank/DDBJ whole genome shotgun (WGS) entry which is preliminary data.</text>
</comment>
<dbReference type="InterPro" id="IPR021831">
    <property type="entry name" value="ParD-like"/>
</dbReference>
<evidence type="ECO:0000313" key="3">
    <source>
        <dbReference type="Proteomes" id="UP000277094"/>
    </source>
</evidence>
<proteinExistence type="predicted"/>
<keyword evidence="3" id="KW-1185">Reference proteome</keyword>